<dbReference type="InterPro" id="IPR037138">
    <property type="entry name" value="His_deacetylse_dom_sf"/>
</dbReference>
<evidence type="ECO:0000256" key="8">
    <source>
        <dbReference type="ARBA" id="ARBA00023242"/>
    </source>
</evidence>
<gene>
    <name evidence="16" type="ORF">GSBLH_T00001475001</name>
</gene>
<dbReference type="PIRSF" id="PIRSF037913">
    <property type="entry name" value="His_deacetylse_1"/>
    <property type="match status" value="1"/>
</dbReference>
<evidence type="ECO:0000256" key="12">
    <source>
        <dbReference type="PIRSR" id="PIRSR037913-2"/>
    </source>
</evidence>
<feature type="binding site" evidence="12">
    <location>
        <position position="147"/>
    </location>
    <ligand>
        <name>substrate</name>
    </ligand>
</feature>
<feature type="binding site" evidence="13">
    <location>
        <position position="262"/>
    </location>
    <ligand>
        <name>a divalent metal cation</name>
        <dbReference type="ChEBI" id="CHEBI:60240"/>
    </ligand>
</feature>
<evidence type="ECO:0000256" key="13">
    <source>
        <dbReference type="PIRSR" id="PIRSR037913-3"/>
    </source>
</evidence>
<dbReference type="EMBL" id="FN668641">
    <property type="protein sequence ID" value="CBK21289.2"/>
    <property type="molecule type" value="Genomic_DNA"/>
</dbReference>
<feature type="binding site" evidence="13">
    <location>
        <position position="174"/>
    </location>
    <ligand>
        <name>a divalent metal cation</name>
        <dbReference type="ChEBI" id="CHEBI:60240"/>
    </ligand>
</feature>
<reference evidence="16" key="1">
    <citation type="submission" date="2010-02" db="EMBL/GenBank/DDBJ databases">
        <title>Sequencing and annotation of the Blastocystis hominis genome.</title>
        <authorList>
            <person name="Wincker P."/>
        </authorList>
    </citation>
    <scope>NUCLEOTIDE SEQUENCE</scope>
    <source>
        <strain evidence="16">Singapore isolate B</strain>
    </source>
</reference>
<evidence type="ECO:0000259" key="15">
    <source>
        <dbReference type="Pfam" id="PF00850"/>
    </source>
</evidence>
<dbReference type="RefSeq" id="XP_012895337.1">
    <property type="nucleotide sequence ID" value="XM_013039883.1"/>
</dbReference>
<dbReference type="InParanoid" id="D8LZQ0"/>
<dbReference type="GeneID" id="24918726"/>
<protein>
    <recommendedName>
        <fullName evidence="2 10">Histone deacetylase</fullName>
        <ecNumber evidence="2 10">3.5.1.98</ecNumber>
    </recommendedName>
</protein>
<feature type="binding site" evidence="13">
    <location>
        <position position="176"/>
    </location>
    <ligand>
        <name>a divalent metal cation</name>
        <dbReference type="ChEBI" id="CHEBI:60240"/>
    </ligand>
</feature>
<feature type="compositionally biased region" description="Basic and acidic residues" evidence="14">
    <location>
        <begin position="426"/>
        <end position="443"/>
    </location>
</feature>
<dbReference type="Gene3D" id="3.40.800.20">
    <property type="entry name" value="Histone deacetylase domain"/>
    <property type="match status" value="1"/>
</dbReference>
<dbReference type="PRINTS" id="PR01271">
    <property type="entry name" value="HISDACETLASE"/>
</dbReference>
<keyword evidence="6 10" id="KW-0805">Transcription regulation</keyword>
<comment type="catalytic activity">
    <reaction evidence="10">
        <text>N(6)-acetyl-L-lysyl-[histone] + H2O = L-lysyl-[histone] + acetate</text>
        <dbReference type="Rhea" id="RHEA:58196"/>
        <dbReference type="Rhea" id="RHEA-COMP:9845"/>
        <dbReference type="Rhea" id="RHEA-COMP:11338"/>
        <dbReference type="ChEBI" id="CHEBI:15377"/>
        <dbReference type="ChEBI" id="CHEBI:29969"/>
        <dbReference type="ChEBI" id="CHEBI:30089"/>
        <dbReference type="ChEBI" id="CHEBI:61930"/>
        <dbReference type="EC" id="3.5.1.98"/>
    </reaction>
</comment>
<dbReference type="GO" id="GO:0141221">
    <property type="term" value="F:histone deacetylase activity, hydrolytic mechanism"/>
    <property type="evidence" value="ECO:0007669"/>
    <property type="project" value="UniProtKB-EC"/>
</dbReference>
<evidence type="ECO:0000256" key="2">
    <source>
        <dbReference type="ARBA" id="ARBA00012111"/>
    </source>
</evidence>
<dbReference type="OMA" id="GWLRAFH"/>
<keyword evidence="7 10" id="KW-0804">Transcription</keyword>
<feature type="binding site" evidence="12">
    <location>
        <position position="97"/>
    </location>
    <ligand>
        <name>substrate</name>
    </ligand>
</feature>
<dbReference type="FunCoup" id="D8LZQ0">
    <property type="interactions" value="545"/>
</dbReference>
<dbReference type="GO" id="GO:0046872">
    <property type="term" value="F:metal ion binding"/>
    <property type="evidence" value="ECO:0007669"/>
    <property type="project" value="UniProtKB-KW"/>
</dbReference>
<evidence type="ECO:0000256" key="11">
    <source>
        <dbReference type="PIRSR" id="PIRSR037913-1"/>
    </source>
</evidence>
<dbReference type="InterPro" id="IPR023696">
    <property type="entry name" value="Ureohydrolase_dom_sf"/>
</dbReference>
<keyword evidence="5 10" id="KW-0156">Chromatin regulator</keyword>
<dbReference type="OrthoDB" id="1918432at2759"/>
<name>D8LZQ0_BLAHO</name>
<evidence type="ECO:0000256" key="3">
    <source>
        <dbReference type="ARBA" id="ARBA00022491"/>
    </source>
</evidence>
<evidence type="ECO:0000256" key="14">
    <source>
        <dbReference type="SAM" id="MobiDB-lite"/>
    </source>
</evidence>
<evidence type="ECO:0000256" key="7">
    <source>
        <dbReference type="ARBA" id="ARBA00023163"/>
    </source>
</evidence>
<comment type="similarity">
    <text evidence="9 10">Belongs to the histone deacetylase family. HD Type 1 subfamily.</text>
</comment>
<dbReference type="Pfam" id="PF00850">
    <property type="entry name" value="Hist_deacetyl"/>
    <property type="match status" value="1"/>
</dbReference>
<feature type="domain" description="Histone deacetylase" evidence="15">
    <location>
        <begin position="24"/>
        <end position="316"/>
    </location>
</feature>
<dbReference type="PANTHER" id="PTHR10625">
    <property type="entry name" value="HISTONE DEACETYLASE HDAC1-RELATED"/>
    <property type="match status" value="1"/>
</dbReference>
<feature type="region of interest" description="Disordered" evidence="14">
    <location>
        <begin position="391"/>
        <end position="443"/>
    </location>
</feature>
<feature type="binding site" evidence="12">
    <location>
        <position position="301"/>
    </location>
    <ligand>
        <name>substrate</name>
    </ligand>
</feature>
<dbReference type="EC" id="3.5.1.98" evidence="2 10"/>
<accession>D8LZQ0</accession>
<keyword evidence="13" id="KW-0479">Metal-binding</keyword>
<evidence type="ECO:0000313" key="16">
    <source>
        <dbReference type="EMBL" id="CBK21289.2"/>
    </source>
</evidence>
<dbReference type="Proteomes" id="UP000008312">
    <property type="component" value="Unassembled WGS sequence"/>
</dbReference>
<dbReference type="PRINTS" id="PR01270">
    <property type="entry name" value="HDASUPER"/>
</dbReference>
<keyword evidence="4 10" id="KW-0378">Hydrolase</keyword>
<dbReference type="InterPro" id="IPR000286">
    <property type="entry name" value="HDACs"/>
</dbReference>
<keyword evidence="17" id="KW-1185">Reference proteome</keyword>
<dbReference type="FunFam" id="3.40.800.20:FF:000001">
    <property type="entry name" value="Histone deacetylase"/>
    <property type="match status" value="1"/>
</dbReference>
<dbReference type="InterPro" id="IPR023801">
    <property type="entry name" value="His_deacetylse_dom"/>
</dbReference>
<keyword evidence="8 10" id="KW-0539">Nucleus</keyword>
<dbReference type="AlphaFoldDB" id="D8LZQ0"/>
<dbReference type="PANTHER" id="PTHR10625:SF44">
    <property type="entry name" value="HISTONE DEACETYLASE 19"/>
    <property type="match status" value="1"/>
</dbReference>
<proteinExistence type="inferred from homology"/>
<evidence type="ECO:0000256" key="9">
    <source>
        <dbReference type="ARBA" id="ARBA00061569"/>
    </source>
</evidence>
<sequence length="443" mass="50417">MSSKDRIAYFYHGDLPNYYYGPGHPMKPQRLRLTHNLLLTYKLYRFLEVYKPHKASAEELERFHTKDYIDFLSNINPGIIDSYKDSMQKYSMSNEADNPVFDGIYDFCSMYTGASLDAASRLNQGLNQVCINWSGGLHHAKKAEASGFCYINDIVLAILELLKVFPRVMYVDIDVHHGDGVEEAFYLTNRVMTVSFHKYGNYFPGTGNVSDVGQKEGANYAVNIPLKDGMTDNAYKYIFEPIITKCVETFQPGAIVMCCGADSVTGDRLGCFNLTLRGHAACVEFIRKLNLPMLVLGGGGYTIKNVSRTWSYETAVLLRKEVSDEIPYNNFIEWYAPTYKLHLDPSPTLENKNSQEYLDKIYQQVCEHLRQIEGCPSVQIKEMPRVYNAEKRVGEEEERGPEAGEERNGIDAHRQSENEFYDGPDDVDKGEEGEVKVKTEKDN</sequence>
<evidence type="ECO:0000256" key="5">
    <source>
        <dbReference type="ARBA" id="ARBA00022853"/>
    </source>
</evidence>
<dbReference type="SUPFAM" id="SSF52768">
    <property type="entry name" value="Arginase/deacetylase"/>
    <property type="match status" value="1"/>
</dbReference>
<comment type="subcellular location">
    <subcellularLocation>
        <location evidence="1 10">Nucleus</location>
    </subcellularLocation>
</comment>
<evidence type="ECO:0000256" key="6">
    <source>
        <dbReference type="ARBA" id="ARBA00023015"/>
    </source>
</evidence>
<dbReference type="GO" id="GO:0005634">
    <property type="term" value="C:nucleus"/>
    <property type="evidence" value="ECO:0007669"/>
    <property type="project" value="UniProtKB-SubCell"/>
</dbReference>
<feature type="compositionally biased region" description="Basic and acidic residues" evidence="14">
    <location>
        <begin position="391"/>
        <end position="417"/>
    </location>
</feature>
<organism evidence="16">
    <name type="scientific">Blastocystis hominis</name>
    <dbReference type="NCBI Taxonomy" id="12968"/>
    <lineage>
        <taxon>Eukaryota</taxon>
        <taxon>Sar</taxon>
        <taxon>Stramenopiles</taxon>
        <taxon>Bigyra</taxon>
        <taxon>Opalozoa</taxon>
        <taxon>Opalinata</taxon>
        <taxon>Blastocystidae</taxon>
        <taxon>Blastocystis</taxon>
    </lineage>
</organism>
<evidence type="ECO:0000256" key="10">
    <source>
        <dbReference type="PIRNR" id="PIRNR037913"/>
    </source>
</evidence>
<keyword evidence="3" id="KW-0678">Repressor</keyword>
<evidence type="ECO:0000256" key="1">
    <source>
        <dbReference type="ARBA" id="ARBA00004123"/>
    </source>
</evidence>
<dbReference type="GO" id="GO:0040029">
    <property type="term" value="P:epigenetic regulation of gene expression"/>
    <property type="evidence" value="ECO:0007669"/>
    <property type="project" value="TreeGrafter"/>
</dbReference>
<evidence type="ECO:0000313" key="17">
    <source>
        <dbReference type="Proteomes" id="UP000008312"/>
    </source>
</evidence>
<dbReference type="InterPro" id="IPR003084">
    <property type="entry name" value="HDAC_I/II"/>
</dbReference>
<evidence type="ECO:0000256" key="4">
    <source>
        <dbReference type="ARBA" id="ARBA00022801"/>
    </source>
</evidence>
<feature type="active site" description="Proton acceptor" evidence="11">
    <location>
        <position position="139"/>
    </location>
</feature>